<evidence type="ECO:0000259" key="6">
    <source>
        <dbReference type="PROSITE" id="PS52015"/>
    </source>
</evidence>
<dbReference type="GO" id="GO:0016020">
    <property type="term" value="C:membrane"/>
    <property type="evidence" value="ECO:0007669"/>
    <property type="project" value="UniProtKB-SubCell"/>
</dbReference>
<feature type="compositionally biased region" description="Polar residues" evidence="5">
    <location>
        <begin position="137"/>
        <end position="149"/>
    </location>
</feature>
<dbReference type="Gene3D" id="3.30.1150.10">
    <property type="match status" value="1"/>
</dbReference>
<dbReference type="NCBIfam" id="TIGR01352">
    <property type="entry name" value="tonB_Cterm"/>
    <property type="match status" value="1"/>
</dbReference>
<reference evidence="7" key="1">
    <citation type="submission" date="2020-02" db="EMBL/GenBank/DDBJ databases">
        <authorList>
            <person name="Meier V. D."/>
        </authorList>
    </citation>
    <scope>NUCLEOTIDE SEQUENCE</scope>
    <source>
        <strain evidence="7">AVDCRST_MAG11</strain>
    </source>
</reference>
<name>A0A6J4LJ33_9BACT</name>
<keyword evidence="4" id="KW-0472">Membrane</keyword>
<evidence type="ECO:0000256" key="4">
    <source>
        <dbReference type="ARBA" id="ARBA00023136"/>
    </source>
</evidence>
<keyword evidence="3" id="KW-1133">Transmembrane helix</keyword>
<comment type="subcellular location">
    <subcellularLocation>
        <location evidence="1">Membrane</location>
        <topology evidence="1">Single-pass membrane protein</topology>
    </subcellularLocation>
</comment>
<protein>
    <recommendedName>
        <fullName evidence="6">TonB C-terminal domain-containing protein</fullName>
    </recommendedName>
</protein>
<dbReference type="SUPFAM" id="SSF74653">
    <property type="entry name" value="TolA/TonB C-terminal domain"/>
    <property type="match status" value="1"/>
</dbReference>
<accession>A0A6J4LJ33</accession>
<dbReference type="AlphaFoldDB" id="A0A6J4LJ33"/>
<dbReference type="InterPro" id="IPR006260">
    <property type="entry name" value="TonB/TolA_C"/>
</dbReference>
<evidence type="ECO:0000313" key="7">
    <source>
        <dbReference type="EMBL" id="CAA9334614.1"/>
    </source>
</evidence>
<proteinExistence type="predicted"/>
<feature type="region of interest" description="Disordered" evidence="5">
    <location>
        <begin position="130"/>
        <end position="149"/>
    </location>
</feature>
<dbReference type="InterPro" id="IPR037682">
    <property type="entry name" value="TonB_C"/>
</dbReference>
<evidence type="ECO:0000256" key="2">
    <source>
        <dbReference type="ARBA" id="ARBA00022692"/>
    </source>
</evidence>
<evidence type="ECO:0000256" key="5">
    <source>
        <dbReference type="SAM" id="MobiDB-lite"/>
    </source>
</evidence>
<feature type="domain" description="TonB C-terminal" evidence="6">
    <location>
        <begin position="34"/>
        <end position="132"/>
    </location>
</feature>
<dbReference type="GO" id="GO:0055085">
    <property type="term" value="P:transmembrane transport"/>
    <property type="evidence" value="ECO:0007669"/>
    <property type="project" value="InterPro"/>
</dbReference>
<organism evidence="7">
    <name type="scientific">uncultured Gemmatimonadaceae bacterium</name>
    <dbReference type="NCBI Taxonomy" id="246130"/>
    <lineage>
        <taxon>Bacteria</taxon>
        <taxon>Pseudomonadati</taxon>
        <taxon>Gemmatimonadota</taxon>
        <taxon>Gemmatimonadia</taxon>
        <taxon>Gemmatimonadales</taxon>
        <taxon>Gemmatimonadaceae</taxon>
        <taxon>environmental samples</taxon>
    </lineage>
</organism>
<keyword evidence="2" id="KW-0812">Transmembrane</keyword>
<gene>
    <name evidence="7" type="ORF">AVDCRST_MAG11-2642</name>
</gene>
<sequence length="149" mass="15552">MLVSLGLVAAAAACIDKDSAQAAVRSLQSGPPAPDTLPAMTNPALPFAYPPALYAQRVQGNVTLRIYIDAAGAVRPESTSVAESSGYPALDSAAVTGSRELRFRPAKFGNQPGGVSILFPVFFRHPQATPLPGDTILKTQPHATRTTQP</sequence>
<evidence type="ECO:0000256" key="3">
    <source>
        <dbReference type="ARBA" id="ARBA00022989"/>
    </source>
</evidence>
<dbReference type="Pfam" id="PF03544">
    <property type="entry name" value="TonB_C"/>
    <property type="match status" value="1"/>
</dbReference>
<dbReference type="PROSITE" id="PS52015">
    <property type="entry name" value="TONB_CTD"/>
    <property type="match status" value="1"/>
</dbReference>
<dbReference type="EMBL" id="CADCTU010000586">
    <property type="protein sequence ID" value="CAA9334614.1"/>
    <property type="molecule type" value="Genomic_DNA"/>
</dbReference>
<evidence type="ECO:0000256" key="1">
    <source>
        <dbReference type="ARBA" id="ARBA00004167"/>
    </source>
</evidence>